<keyword evidence="9" id="KW-1185">Reference proteome</keyword>
<dbReference type="SUPFAM" id="SSF51713">
    <property type="entry name" value="tRNA-guanine transglycosylase"/>
    <property type="match status" value="1"/>
</dbReference>
<evidence type="ECO:0000256" key="5">
    <source>
        <dbReference type="SAM" id="MobiDB-lite"/>
    </source>
</evidence>
<evidence type="ECO:0000256" key="6">
    <source>
        <dbReference type="SAM" id="Phobius"/>
    </source>
</evidence>
<keyword evidence="6" id="KW-0472">Membrane</keyword>
<sequence>MKHQCLRLRRSSVSLLTHHTLAITGISLLMAYHMSITYTMAFTTTAAGCCSSGAGLAARAAVCSLAQSIRQSQHPTSSRRLTSYARTTTSNSESSTTTSSGQNDCNSLDSGNNITSNSGSNHTKPSHPPSPPPDPSTFPLWSYEPRSFFHFEILHQSSRSLARVGRIHTPHGIIDTPSYVAVATNGALKGVDFRSADEANQQLIFCNTYHLLLQPGAEVVEKAGGLHKFVNRKDRPLITDSGGFQVFSLAYGSVHEELSTGGELKRASKGKRGGKGIPTANNDDDGGNNSRPTASQPPSVKVTEDGVVFRSYRDGTKYLLTPESTVQAQKSFGADIIIPLDELPPYHIDPTVLENSVERTHRWEARSLVEHLSNVKEQAMYCVIHGGLDRNLRKKSLEYLTSLPFDGYAIGGSLGKNGAELLELLEWMMPQLNENVVGGVNRRSKPRHLLGIADEPSILGAVRCGIDTMDSCYPTRLGRHGTLLSRNGKVHIKSGVYSRQYGVPIDPECSCSTCQQYDRPYLWHLFKAKEPIFMTLATIHNIHYMNDLMAQQRQLILEDKI</sequence>
<accession>A0ABD3MAJ6</accession>
<feature type="compositionally biased region" description="Polar residues" evidence="5">
    <location>
        <begin position="287"/>
        <end position="298"/>
    </location>
</feature>
<dbReference type="GO" id="GO:0008033">
    <property type="term" value="P:tRNA processing"/>
    <property type="evidence" value="ECO:0007669"/>
    <property type="project" value="UniProtKB-KW"/>
</dbReference>
<evidence type="ECO:0000313" key="8">
    <source>
        <dbReference type="EMBL" id="KAL3760637.1"/>
    </source>
</evidence>
<dbReference type="NCBIfam" id="TIGR00449">
    <property type="entry name" value="tgt_general"/>
    <property type="match status" value="1"/>
</dbReference>
<dbReference type="EMBL" id="JALLBG020000178">
    <property type="protein sequence ID" value="KAL3760637.1"/>
    <property type="molecule type" value="Genomic_DNA"/>
</dbReference>
<feature type="compositionally biased region" description="Pro residues" evidence="5">
    <location>
        <begin position="126"/>
        <end position="136"/>
    </location>
</feature>
<keyword evidence="6" id="KW-1133">Transmembrane helix</keyword>
<dbReference type="InterPro" id="IPR004803">
    <property type="entry name" value="TGT"/>
</dbReference>
<gene>
    <name evidence="8" type="ORF">ACHAWU_002459</name>
</gene>
<dbReference type="Gene3D" id="3.20.20.105">
    <property type="entry name" value="Queuine tRNA-ribosyltransferase-like"/>
    <property type="match status" value="1"/>
</dbReference>
<feature type="domain" description="tRNA-guanine(15) transglycosylase-like" evidence="7">
    <location>
        <begin position="162"/>
        <end position="250"/>
    </location>
</feature>
<reference evidence="8 9" key="1">
    <citation type="submission" date="2024-10" db="EMBL/GenBank/DDBJ databases">
        <title>Updated reference genomes for cyclostephanoid diatoms.</title>
        <authorList>
            <person name="Roberts W.R."/>
            <person name="Alverson A.J."/>
        </authorList>
    </citation>
    <scope>NUCLEOTIDE SEQUENCE [LARGE SCALE GENOMIC DNA]</scope>
    <source>
        <strain evidence="8 9">AJA232-27</strain>
    </source>
</reference>
<keyword evidence="1" id="KW-0328">Glycosyltransferase</keyword>
<dbReference type="InterPro" id="IPR002616">
    <property type="entry name" value="tRNA_ribo_trans-like"/>
</dbReference>
<evidence type="ECO:0000256" key="1">
    <source>
        <dbReference type="ARBA" id="ARBA00022676"/>
    </source>
</evidence>
<comment type="caution">
    <text evidence="8">The sequence shown here is derived from an EMBL/GenBank/DDBJ whole genome shotgun (WGS) entry which is preliminary data.</text>
</comment>
<keyword evidence="4" id="KW-0479">Metal-binding</keyword>
<evidence type="ECO:0000256" key="3">
    <source>
        <dbReference type="ARBA" id="ARBA00022694"/>
    </source>
</evidence>
<dbReference type="PANTHER" id="PTHR43468:SF1">
    <property type="entry name" value="TRNA-GUANOSINE(34) QUEUINE TRANSGLYCOSYLASE"/>
    <property type="match status" value="1"/>
</dbReference>
<name>A0ABD3MAJ6_9STRA</name>
<dbReference type="GO" id="GO:0046872">
    <property type="term" value="F:metal ion binding"/>
    <property type="evidence" value="ECO:0007669"/>
    <property type="project" value="UniProtKB-KW"/>
</dbReference>
<dbReference type="InterPro" id="IPR036511">
    <property type="entry name" value="TGT-like_sf"/>
</dbReference>
<feature type="region of interest" description="Disordered" evidence="5">
    <location>
        <begin position="72"/>
        <end position="138"/>
    </location>
</feature>
<feature type="region of interest" description="Disordered" evidence="5">
    <location>
        <begin position="260"/>
        <end position="302"/>
    </location>
</feature>
<evidence type="ECO:0000259" key="7">
    <source>
        <dbReference type="Pfam" id="PF01702"/>
    </source>
</evidence>
<dbReference type="Pfam" id="PF01702">
    <property type="entry name" value="TGT"/>
    <property type="match status" value="2"/>
</dbReference>
<dbReference type="Proteomes" id="UP001530293">
    <property type="component" value="Unassembled WGS sequence"/>
</dbReference>
<organism evidence="8 9">
    <name type="scientific">Discostella pseudostelligera</name>
    <dbReference type="NCBI Taxonomy" id="259834"/>
    <lineage>
        <taxon>Eukaryota</taxon>
        <taxon>Sar</taxon>
        <taxon>Stramenopiles</taxon>
        <taxon>Ochrophyta</taxon>
        <taxon>Bacillariophyta</taxon>
        <taxon>Coscinodiscophyceae</taxon>
        <taxon>Thalassiosirophycidae</taxon>
        <taxon>Stephanodiscales</taxon>
        <taxon>Stephanodiscaceae</taxon>
        <taxon>Discostella</taxon>
    </lineage>
</organism>
<feature type="transmembrane region" description="Helical" evidence="6">
    <location>
        <begin position="21"/>
        <end position="41"/>
    </location>
</feature>
<proteinExistence type="predicted"/>
<feature type="domain" description="tRNA-guanine(15) transglycosylase-like" evidence="7">
    <location>
        <begin position="300"/>
        <end position="560"/>
    </location>
</feature>
<dbReference type="NCBIfam" id="TIGR00430">
    <property type="entry name" value="Q_tRNA_tgt"/>
    <property type="match status" value="1"/>
</dbReference>
<feature type="compositionally biased region" description="Polar residues" evidence="5">
    <location>
        <begin position="72"/>
        <end position="86"/>
    </location>
</feature>
<evidence type="ECO:0000256" key="4">
    <source>
        <dbReference type="ARBA" id="ARBA00022723"/>
    </source>
</evidence>
<keyword evidence="3" id="KW-0819">tRNA processing</keyword>
<dbReference type="GO" id="GO:0016757">
    <property type="term" value="F:glycosyltransferase activity"/>
    <property type="evidence" value="ECO:0007669"/>
    <property type="project" value="UniProtKB-KW"/>
</dbReference>
<dbReference type="PANTHER" id="PTHR43468">
    <property type="match status" value="1"/>
</dbReference>
<dbReference type="AlphaFoldDB" id="A0ABD3MAJ6"/>
<feature type="compositionally biased region" description="Low complexity" evidence="5">
    <location>
        <begin position="87"/>
        <end position="100"/>
    </location>
</feature>
<evidence type="ECO:0000313" key="9">
    <source>
        <dbReference type="Proteomes" id="UP001530293"/>
    </source>
</evidence>
<feature type="compositionally biased region" description="Low complexity" evidence="5">
    <location>
        <begin position="110"/>
        <end position="121"/>
    </location>
</feature>
<keyword evidence="2" id="KW-0808">Transferase</keyword>
<evidence type="ECO:0000256" key="2">
    <source>
        <dbReference type="ARBA" id="ARBA00022679"/>
    </source>
</evidence>
<keyword evidence="6" id="KW-0812">Transmembrane</keyword>
<protein>
    <recommendedName>
        <fullName evidence="7">tRNA-guanine(15) transglycosylase-like domain-containing protein</fullName>
    </recommendedName>
</protein>